<reference evidence="2" key="2">
    <citation type="submission" date="2023-06" db="EMBL/GenBank/DDBJ databases">
        <title>Itaconate inhibition of nontuberculous mycobacteria.</title>
        <authorList>
            <person name="Spilker T."/>
        </authorList>
    </citation>
    <scope>NUCLEOTIDE SEQUENCE [LARGE SCALE GENOMIC DNA]</scope>
    <source>
        <strain evidence="2">FLAC1071</strain>
    </source>
</reference>
<dbReference type="Proteomes" id="UP001529272">
    <property type="component" value="Unassembled WGS sequence"/>
</dbReference>
<gene>
    <name evidence="1" type="ORF">QRB35_17095</name>
</gene>
<evidence type="ECO:0000313" key="1">
    <source>
        <dbReference type="EMBL" id="MDM3927729.1"/>
    </source>
</evidence>
<name>A0ABT7P386_MYCIT</name>
<sequence length="461" mass="49976">MNNAATPSGGLSCVHVLMVYAREQALLPVPVAGAGPEWEACWGSARVCAARIWLLLPVLWQARIGGLDQGWRGQVRAAASRAAAGSVEVAAVVMEISEWPRQAWEPDANVGARVAADAWHQAMSTLLLDAWALVHYGERQYRSDRDSPWHTETVPAACQTAATVMSMAHRSALTQAEHGEPVVLGDAGAGFAPADRRLIETPAPWYWRFVAPSRRRINPDPDELERLRADLIINPADSLRMATQFAMSMATHMPHQGRYQVAQAALLLPVLWQARTGQLDPQWRDSSALDYRGWVTDPDRACDLAAAAMALAELPAQPWETAGGSEALDAWFAAARHAAYTVYEHYGLAHAAGMITPPRCSPSSEATWRSCYTLIVLTEASYLAAGGRGFPLHRLTARRPDDPAPPADLSAADEAAVFTPPPAEWATLTGGAGMDPRIYSAATHRLSQSAAMSAQQRLIMW</sequence>
<evidence type="ECO:0000313" key="2">
    <source>
        <dbReference type="Proteomes" id="UP001529272"/>
    </source>
</evidence>
<organism evidence="1 2">
    <name type="scientific">Mycobacterium intracellulare subsp. chimaera</name>
    <dbReference type="NCBI Taxonomy" id="222805"/>
    <lineage>
        <taxon>Bacteria</taxon>
        <taxon>Bacillati</taxon>
        <taxon>Actinomycetota</taxon>
        <taxon>Actinomycetes</taxon>
        <taxon>Mycobacteriales</taxon>
        <taxon>Mycobacteriaceae</taxon>
        <taxon>Mycobacterium</taxon>
        <taxon>Mycobacterium avium complex (MAC)</taxon>
    </lineage>
</organism>
<reference evidence="1 2" key="1">
    <citation type="submission" date="2023-06" db="EMBL/GenBank/DDBJ databases">
        <title>Itaconate inhibition of nontuberculous mycobacteria.</title>
        <authorList>
            <person name="Breen P."/>
            <person name="Zimbric M."/>
            <person name="Caverly L."/>
        </authorList>
    </citation>
    <scope>NUCLEOTIDE SEQUENCE [LARGE SCALE GENOMIC DNA]</scope>
    <source>
        <strain evidence="1 2">FLAC1071</strain>
    </source>
</reference>
<keyword evidence="2" id="KW-1185">Reference proteome</keyword>
<accession>A0ABT7P386</accession>
<proteinExistence type="predicted"/>
<comment type="caution">
    <text evidence="1">The sequence shown here is derived from an EMBL/GenBank/DDBJ whole genome shotgun (WGS) entry which is preliminary data.</text>
</comment>
<dbReference type="EMBL" id="JASZZX010000016">
    <property type="protein sequence ID" value="MDM3927729.1"/>
    <property type="molecule type" value="Genomic_DNA"/>
</dbReference>
<protein>
    <submittedName>
        <fullName evidence="1">Uncharacterized protein</fullName>
    </submittedName>
</protein>
<dbReference type="RefSeq" id="WP_145929576.1">
    <property type="nucleotide sequence ID" value="NZ_CP012886.2"/>
</dbReference>